<dbReference type="PROSITE" id="PS50109">
    <property type="entry name" value="HIS_KIN"/>
    <property type="match status" value="1"/>
</dbReference>
<dbReference type="Pfam" id="PF02518">
    <property type="entry name" value="HATPase_c"/>
    <property type="match status" value="1"/>
</dbReference>
<evidence type="ECO:0000256" key="2">
    <source>
        <dbReference type="ARBA" id="ARBA00012438"/>
    </source>
</evidence>
<reference evidence="12 13" key="1">
    <citation type="submission" date="2018-10" db="EMBL/GenBank/DDBJ databases">
        <title>Natrarchaeobius chitinivorans gen. nov., sp. nov., and Natrarchaeobius haloalkaliphilus sp. nov., alkaliphilic, chitin-utilizing haloarchaea from hypersaline alkaline lakes.</title>
        <authorList>
            <person name="Sorokin D.Y."/>
            <person name="Elcheninov A.G."/>
            <person name="Kostrikina N.A."/>
            <person name="Bale N.J."/>
            <person name="Sinninghe Damste J.S."/>
            <person name="Khijniak T.V."/>
            <person name="Kublanov I.V."/>
            <person name="Toshchakov S.V."/>
        </authorList>
    </citation>
    <scope>NUCLEOTIDE SEQUENCE [LARGE SCALE GENOMIC DNA]</scope>
    <source>
        <strain evidence="12 13">AArcht4T</strain>
    </source>
</reference>
<dbReference type="InterPro" id="IPR000014">
    <property type="entry name" value="PAS"/>
</dbReference>
<dbReference type="OrthoDB" id="230688at2157"/>
<dbReference type="PANTHER" id="PTHR43304:SF1">
    <property type="entry name" value="PAC DOMAIN-CONTAINING PROTEIN"/>
    <property type="match status" value="1"/>
</dbReference>
<dbReference type="SMART" id="SM00387">
    <property type="entry name" value="HATPase_c"/>
    <property type="match status" value="1"/>
</dbReference>
<dbReference type="SMART" id="SM00091">
    <property type="entry name" value="PAS"/>
    <property type="match status" value="2"/>
</dbReference>
<dbReference type="RefSeq" id="WP_124197690.1">
    <property type="nucleotide sequence ID" value="NZ_REGA01000043.1"/>
</dbReference>
<sequence length="762" mass="85244">MTPPIHVLHVADDPSATDLTATHLERISDRFTVETASSASGGLRRLTSDEFDCILSEYEMPEQDGIEFLDAVREQHPNLPFILFTAKGSEAVASEAISSGATDYLQKKSGVEQYELLANRIENAVAQNRAQQRASQQARILRDANQALITSTTRAEIENEITAVLGAAEPYSLVWFSKYDAERDRLAPRSVAGPNIETPGTITLSEYPDGIIREALRTNSIAIGQPPDPSLEVWTRDDNSSYAKAAVVPAEYQGHCYGLLALYAPHEDVFDDSEREMLNKLASDMAKALHTVETQQTLRRYQTAVEAVPDGVFILDEDGTIELANQSVASLLGMTIDEIHGQPFTTFVEAGVFDETIIEWYLESVRTMLSSANDCEEVRYETEIRPINAPPRVVEAHLALRSSDDGFQGTVGVVRNVTEQRTRERRLATLVDNLPGIVYRCKNDQGWPMEYVKGEVEALTGYSPDTFTQDKGHFGTHLIHPDDRGDVWTAVQTALDEREPYEIEYRILTKTGKTKWVWERGQGIYPDDDRVEALEGFITEITDRKQRQQELQRQNEQLRKFANVLSHDLRNPLNVAQARIQLAQQTQEIEHLDDARRGLSRAFELIDDLLTVAQQEQDISDTEFINLEEIANECWKNVKTPDAQLVTDCEQSIQADPGQLKRLLENMIRNAIEHGGTDVTVTIGDLDHGFYVADDGAGIQQEDRERIFDPAYTSNTKEAGFGLDIIRRITEAHGWEITVTESEAGGARFEIAVGGSPTQHPE</sequence>
<dbReference type="Gene3D" id="3.30.565.10">
    <property type="entry name" value="Histidine kinase-like ATPase, C-terminal domain"/>
    <property type="match status" value="1"/>
</dbReference>
<dbReference type="EC" id="2.7.13.3" evidence="2"/>
<feature type="domain" description="PAS" evidence="10">
    <location>
        <begin position="297"/>
        <end position="342"/>
    </location>
</feature>
<dbReference type="InterPro" id="IPR052162">
    <property type="entry name" value="Sensor_kinase/Photoreceptor"/>
</dbReference>
<keyword evidence="13" id="KW-1185">Reference proteome</keyword>
<dbReference type="PANTHER" id="PTHR43304">
    <property type="entry name" value="PHYTOCHROME-LIKE PROTEIN CPH1"/>
    <property type="match status" value="1"/>
</dbReference>
<dbReference type="Gene3D" id="1.10.287.130">
    <property type="match status" value="1"/>
</dbReference>
<dbReference type="SUPFAM" id="SSF55874">
    <property type="entry name" value="ATPase domain of HSP90 chaperone/DNA topoisomerase II/histidine kinase"/>
    <property type="match status" value="1"/>
</dbReference>
<dbReference type="InterPro" id="IPR035965">
    <property type="entry name" value="PAS-like_dom_sf"/>
</dbReference>
<dbReference type="Gene3D" id="3.30.450.40">
    <property type="match status" value="1"/>
</dbReference>
<keyword evidence="4" id="KW-0808">Transferase</keyword>
<proteinExistence type="predicted"/>
<keyword evidence="5" id="KW-0418">Kinase</keyword>
<dbReference type="SMART" id="SM00448">
    <property type="entry name" value="REC"/>
    <property type="match status" value="1"/>
</dbReference>
<dbReference type="SMART" id="SM00388">
    <property type="entry name" value="HisKA"/>
    <property type="match status" value="1"/>
</dbReference>
<dbReference type="CDD" id="cd00082">
    <property type="entry name" value="HisKA"/>
    <property type="match status" value="1"/>
</dbReference>
<dbReference type="CDD" id="cd00130">
    <property type="entry name" value="PAS"/>
    <property type="match status" value="2"/>
</dbReference>
<feature type="domain" description="Histidine kinase" evidence="8">
    <location>
        <begin position="564"/>
        <end position="757"/>
    </location>
</feature>
<evidence type="ECO:0000256" key="7">
    <source>
        <dbReference type="SAM" id="Coils"/>
    </source>
</evidence>
<dbReference type="Pfam" id="PF08447">
    <property type="entry name" value="PAS_3"/>
    <property type="match status" value="1"/>
</dbReference>
<evidence type="ECO:0000256" key="5">
    <source>
        <dbReference type="ARBA" id="ARBA00022777"/>
    </source>
</evidence>
<dbReference type="InterPro" id="IPR013655">
    <property type="entry name" value="PAS_fold_3"/>
</dbReference>
<dbReference type="CDD" id="cd00156">
    <property type="entry name" value="REC"/>
    <property type="match status" value="1"/>
</dbReference>
<evidence type="ECO:0000259" key="9">
    <source>
        <dbReference type="PROSITE" id="PS50110"/>
    </source>
</evidence>
<evidence type="ECO:0000259" key="8">
    <source>
        <dbReference type="PROSITE" id="PS50109"/>
    </source>
</evidence>
<dbReference type="InterPro" id="IPR001610">
    <property type="entry name" value="PAC"/>
</dbReference>
<dbReference type="PRINTS" id="PR00344">
    <property type="entry name" value="BCTRLSENSOR"/>
</dbReference>
<evidence type="ECO:0000256" key="6">
    <source>
        <dbReference type="PROSITE-ProRule" id="PRU00169"/>
    </source>
</evidence>
<dbReference type="SUPFAM" id="SSF55785">
    <property type="entry name" value="PYP-like sensor domain (PAS domain)"/>
    <property type="match status" value="2"/>
</dbReference>
<dbReference type="Gene3D" id="3.30.450.20">
    <property type="entry name" value="PAS domain"/>
    <property type="match status" value="2"/>
</dbReference>
<accession>A0A3N6M136</accession>
<dbReference type="InterPro" id="IPR011006">
    <property type="entry name" value="CheY-like_superfamily"/>
</dbReference>
<evidence type="ECO:0000256" key="3">
    <source>
        <dbReference type="ARBA" id="ARBA00022553"/>
    </source>
</evidence>
<dbReference type="Pfam" id="PF13426">
    <property type="entry name" value="PAS_9"/>
    <property type="match status" value="1"/>
</dbReference>
<name>A0A3N6M136_NATCH</name>
<keyword evidence="3" id="KW-0597">Phosphoprotein</keyword>
<comment type="catalytic activity">
    <reaction evidence="1">
        <text>ATP + protein L-histidine = ADP + protein N-phospho-L-histidine.</text>
        <dbReference type="EC" id="2.7.13.3"/>
    </reaction>
</comment>
<dbReference type="InterPro" id="IPR003594">
    <property type="entry name" value="HATPase_dom"/>
</dbReference>
<dbReference type="SUPFAM" id="SSF52172">
    <property type="entry name" value="CheY-like"/>
    <property type="match status" value="1"/>
</dbReference>
<dbReference type="NCBIfam" id="TIGR00229">
    <property type="entry name" value="sensory_box"/>
    <property type="match status" value="2"/>
</dbReference>
<dbReference type="SMART" id="SM00086">
    <property type="entry name" value="PAC"/>
    <property type="match status" value="2"/>
</dbReference>
<feature type="coiled-coil region" evidence="7">
    <location>
        <begin position="544"/>
        <end position="602"/>
    </location>
</feature>
<dbReference type="PROSITE" id="PS50110">
    <property type="entry name" value="RESPONSE_REGULATORY"/>
    <property type="match status" value="1"/>
</dbReference>
<evidence type="ECO:0000259" key="11">
    <source>
        <dbReference type="PROSITE" id="PS50113"/>
    </source>
</evidence>
<dbReference type="InterPro" id="IPR004358">
    <property type="entry name" value="Sig_transdc_His_kin-like_C"/>
</dbReference>
<dbReference type="Proteomes" id="UP000282323">
    <property type="component" value="Unassembled WGS sequence"/>
</dbReference>
<dbReference type="AlphaFoldDB" id="A0A3N6M136"/>
<dbReference type="PROSITE" id="PS50113">
    <property type="entry name" value="PAC"/>
    <property type="match status" value="1"/>
</dbReference>
<keyword evidence="7" id="KW-0175">Coiled coil</keyword>
<dbReference type="Pfam" id="PF00072">
    <property type="entry name" value="Response_reg"/>
    <property type="match status" value="1"/>
</dbReference>
<dbReference type="EMBL" id="REGA01000043">
    <property type="protein sequence ID" value="RQG89410.1"/>
    <property type="molecule type" value="Genomic_DNA"/>
</dbReference>
<feature type="domain" description="Response regulatory" evidence="9">
    <location>
        <begin position="6"/>
        <end position="122"/>
    </location>
</feature>
<dbReference type="InterPro" id="IPR003018">
    <property type="entry name" value="GAF"/>
</dbReference>
<feature type="domain" description="PAC" evidence="11">
    <location>
        <begin position="501"/>
        <end position="553"/>
    </location>
</feature>
<gene>
    <name evidence="12" type="ORF">EA473_22125</name>
</gene>
<evidence type="ECO:0000259" key="10">
    <source>
        <dbReference type="PROSITE" id="PS50112"/>
    </source>
</evidence>
<dbReference type="InterPro" id="IPR000700">
    <property type="entry name" value="PAS-assoc_C"/>
</dbReference>
<feature type="domain" description="PAS" evidence="10">
    <location>
        <begin position="423"/>
        <end position="498"/>
    </location>
</feature>
<dbReference type="InterPro" id="IPR003661">
    <property type="entry name" value="HisK_dim/P_dom"/>
</dbReference>
<dbReference type="InterPro" id="IPR005467">
    <property type="entry name" value="His_kinase_dom"/>
</dbReference>
<dbReference type="GO" id="GO:0000155">
    <property type="term" value="F:phosphorelay sensor kinase activity"/>
    <property type="evidence" value="ECO:0007669"/>
    <property type="project" value="InterPro"/>
</dbReference>
<dbReference type="Pfam" id="PF13185">
    <property type="entry name" value="GAF_2"/>
    <property type="match status" value="1"/>
</dbReference>
<dbReference type="InterPro" id="IPR029016">
    <property type="entry name" value="GAF-like_dom_sf"/>
</dbReference>
<comment type="caution">
    <text evidence="6">Lacks conserved residue(s) required for the propagation of feature annotation.</text>
</comment>
<dbReference type="SUPFAM" id="SSF55781">
    <property type="entry name" value="GAF domain-like"/>
    <property type="match status" value="1"/>
</dbReference>
<evidence type="ECO:0000313" key="13">
    <source>
        <dbReference type="Proteomes" id="UP000282323"/>
    </source>
</evidence>
<dbReference type="PROSITE" id="PS50112">
    <property type="entry name" value="PAS"/>
    <property type="match status" value="2"/>
</dbReference>
<dbReference type="InterPro" id="IPR036890">
    <property type="entry name" value="HATPase_C_sf"/>
</dbReference>
<dbReference type="InterPro" id="IPR001789">
    <property type="entry name" value="Sig_transdc_resp-reg_receiver"/>
</dbReference>
<dbReference type="SUPFAM" id="SSF47384">
    <property type="entry name" value="Homodimeric domain of signal transducing histidine kinase"/>
    <property type="match status" value="1"/>
</dbReference>
<evidence type="ECO:0000313" key="12">
    <source>
        <dbReference type="EMBL" id="RQG89410.1"/>
    </source>
</evidence>
<protein>
    <recommendedName>
        <fullName evidence="2">histidine kinase</fullName>
        <ecNumber evidence="2">2.7.13.3</ecNumber>
    </recommendedName>
</protein>
<evidence type="ECO:0000256" key="4">
    <source>
        <dbReference type="ARBA" id="ARBA00022679"/>
    </source>
</evidence>
<organism evidence="12 13">
    <name type="scientific">Natrarchaeobius chitinivorans</name>
    <dbReference type="NCBI Taxonomy" id="1679083"/>
    <lineage>
        <taxon>Archaea</taxon>
        <taxon>Methanobacteriati</taxon>
        <taxon>Methanobacteriota</taxon>
        <taxon>Stenosarchaea group</taxon>
        <taxon>Halobacteria</taxon>
        <taxon>Halobacteriales</taxon>
        <taxon>Natrialbaceae</taxon>
        <taxon>Natrarchaeobius</taxon>
    </lineage>
</organism>
<dbReference type="InterPro" id="IPR036097">
    <property type="entry name" value="HisK_dim/P_sf"/>
</dbReference>
<comment type="caution">
    <text evidence="12">The sequence shown here is derived from an EMBL/GenBank/DDBJ whole genome shotgun (WGS) entry which is preliminary data.</text>
</comment>
<dbReference type="Pfam" id="PF00512">
    <property type="entry name" value="HisKA"/>
    <property type="match status" value="1"/>
</dbReference>
<dbReference type="Gene3D" id="3.40.50.2300">
    <property type="match status" value="1"/>
</dbReference>
<evidence type="ECO:0000256" key="1">
    <source>
        <dbReference type="ARBA" id="ARBA00000085"/>
    </source>
</evidence>